<sequence length="1299" mass="140374">MLTCQHQHVREVPEVLQSGNVDIILDSGADVSALPLSFANAGVSDPHARSVQYTDAQGHPLRVQDTRIAEVTIGPLKFYERFVVSGVTSPLVCQGKLAKAGWFVKPECEGICLTDASTSIPIGYRHQSFCAQGSIRLLSQSEAKGLSCSATGGAMNRVRGLMRGMPSGEGVALCDPQESSSTQSPCFRTLVGVEMPNGGGVAVCDPQGSSSTQSVCPISTATGITVCASGPSIRAVEVALQEGLHQWMQGGDGLVLAECYVLKSHTSDVRIRSDNEPAMLSFVHHLQKALRGLNIGVSDETSPIESHQSNGAVEQALKQVRQTACVLVSQLEEGAGVGEVFKVAHPIFQWSVVHACWVMNRLVLAKRVAPPVPEQIALPDAIAPVPIVPASPQDVAASDPTSSSAASTVGASDVTMDSFATAVAHSHAPSMHDGVNEVVPGNLETSPPAHGGVVSRLICLPDLPSVCRVADRPWSDGQKNMVYEHEDENPELCFDEDIIESLEEAEFADEPQDDAPVELSELERKLMFPRESDDEPSMLPDELAALDAVAETVEIMRLQKLGVLLNPECLGHLPHDQVKRLSTRMVYDWRAKQFEGAKVWLRRARYVAREYAWLSERSDTFAPASSSMLHRLLPILYATSDRQGRCLVAIDISDAFLTVDQVTPTLVTHRAPDGTETVYALGKVLPGQQDGSESPNLESVLQVHVDDVLSFTDTVYAERVLKPALLSKYKIKFEMLCDPGDCIEFLKRKLHLIGPDQLLITPHPKYLERLCELLQIRTQAIKKTPMLADLEKLDPTPALDPVGVKVYRSAVGILLYLAHDLVECQCTINMLASKMSCPTQMSMKGLRHLVLYMQGTCNEGIMLSKKEHGVGLIGEQHGVAPLLESFSDANWASNQVTRKSISSGVLAVNGNVLSTSSKSQRVIALSSGESELLASASVVCDAMLTRVCLGFCYGMQTLPSVFHHVDSAAALGALRRQGVGKIRHLSTRILWQQSLTKSQVLITLKVPTAVNVADLGTKGLSRNRTLMLKFMLSVYDAEAGADVGESEYADHIQRDAARLAVRRIKQSGGSGVSKQMIRQIVIATLCIEHAVAACESDALGPCHGTTRMSLMVLVLTAVAVACSLQGCYSREQFASLWITINLPRILLSAIFLLINRLLGIVLDTDAFNCLVQRVTAIAQPESEPTSPSGSMPSLETVSSEEEDLADAHDESGSEHNQGPAGPRAYEPEPLDGDFEGVETEPAILAGDIEDIVIPDDQVELQPVVHLPAFLRLQGGMVWYVAPISGRRIHVYLCIATVMV</sequence>
<dbReference type="PANTHER" id="PTHR11439">
    <property type="entry name" value="GAG-POL-RELATED RETROTRANSPOSON"/>
    <property type="match status" value="1"/>
</dbReference>
<feature type="region of interest" description="Disordered" evidence="1">
    <location>
        <begin position="1180"/>
        <end position="1232"/>
    </location>
</feature>
<proteinExistence type="predicted"/>
<accession>A0A812UPF6</accession>
<reference evidence="2" key="1">
    <citation type="submission" date="2021-02" db="EMBL/GenBank/DDBJ databases">
        <authorList>
            <person name="Dougan E. K."/>
            <person name="Rhodes N."/>
            <person name="Thang M."/>
            <person name="Chan C."/>
        </authorList>
    </citation>
    <scope>NUCLEOTIDE SEQUENCE</scope>
</reference>
<evidence type="ECO:0000256" key="1">
    <source>
        <dbReference type="SAM" id="MobiDB-lite"/>
    </source>
</evidence>
<dbReference type="PROSITE" id="PS00141">
    <property type="entry name" value="ASP_PROTEASE"/>
    <property type="match status" value="1"/>
</dbReference>
<dbReference type="GO" id="GO:0006508">
    <property type="term" value="P:proteolysis"/>
    <property type="evidence" value="ECO:0007669"/>
    <property type="project" value="InterPro"/>
</dbReference>
<gene>
    <name evidence="2" type="ORF">SNAT2548_LOCUS33643</name>
</gene>
<dbReference type="OrthoDB" id="419756at2759"/>
<comment type="caution">
    <text evidence="2">The sequence shown here is derived from an EMBL/GenBank/DDBJ whole genome shotgun (WGS) entry which is preliminary data.</text>
</comment>
<dbReference type="InterPro" id="IPR001969">
    <property type="entry name" value="Aspartic_peptidase_AS"/>
</dbReference>
<dbReference type="Proteomes" id="UP000604046">
    <property type="component" value="Unassembled WGS sequence"/>
</dbReference>
<dbReference type="GO" id="GO:0004190">
    <property type="term" value="F:aspartic-type endopeptidase activity"/>
    <property type="evidence" value="ECO:0007669"/>
    <property type="project" value="InterPro"/>
</dbReference>
<feature type="compositionally biased region" description="Polar residues" evidence="1">
    <location>
        <begin position="1182"/>
        <end position="1197"/>
    </location>
</feature>
<name>A0A812UPF6_9DINO</name>
<dbReference type="PANTHER" id="PTHR11439:SF483">
    <property type="entry name" value="PEPTIDE SYNTHASE GLIP-LIKE, PUTATIVE (AFU_ORTHOLOGUE AFUA_3G12920)-RELATED"/>
    <property type="match status" value="1"/>
</dbReference>
<protein>
    <recommendedName>
        <fullName evidence="4">Retrovirus-related Pol polyprotein from transposon TNT 1-94</fullName>
    </recommendedName>
</protein>
<keyword evidence="3" id="KW-1185">Reference proteome</keyword>
<evidence type="ECO:0000313" key="3">
    <source>
        <dbReference type="Proteomes" id="UP000604046"/>
    </source>
</evidence>
<dbReference type="EMBL" id="CAJNDS010002768">
    <property type="protein sequence ID" value="CAE7590792.1"/>
    <property type="molecule type" value="Genomic_DNA"/>
</dbReference>
<dbReference type="CDD" id="cd09272">
    <property type="entry name" value="RNase_HI_RT_Ty1"/>
    <property type="match status" value="1"/>
</dbReference>
<evidence type="ECO:0008006" key="4">
    <source>
        <dbReference type="Google" id="ProtNLM"/>
    </source>
</evidence>
<evidence type="ECO:0000313" key="2">
    <source>
        <dbReference type="EMBL" id="CAE7590792.1"/>
    </source>
</evidence>
<organism evidence="2 3">
    <name type="scientific">Symbiodinium natans</name>
    <dbReference type="NCBI Taxonomy" id="878477"/>
    <lineage>
        <taxon>Eukaryota</taxon>
        <taxon>Sar</taxon>
        <taxon>Alveolata</taxon>
        <taxon>Dinophyceae</taxon>
        <taxon>Suessiales</taxon>
        <taxon>Symbiodiniaceae</taxon>
        <taxon>Symbiodinium</taxon>
    </lineage>
</organism>